<keyword evidence="2" id="KW-1185">Reference proteome</keyword>
<dbReference type="eggNOG" id="COG0189">
    <property type="taxonomic scope" value="Bacteria"/>
</dbReference>
<dbReference type="PATRIC" id="fig|1237149.3.peg.5278"/>
<proteinExistence type="predicted"/>
<evidence type="ECO:0000313" key="2">
    <source>
        <dbReference type="Proteomes" id="UP000011135"/>
    </source>
</evidence>
<dbReference type="RefSeq" id="WP_009583051.1">
    <property type="nucleotide sequence ID" value="NZ_AMZN01000100.1"/>
</dbReference>
<dbReference type="AlphaFoldDB" id="L8JM98"/>
<comment type="caution">
    <text evidence="1">The sequence shown here is derived from an EMBL/GenBank/DDBJ whole genome shotgun (WGS) entry which is preliminary data.</text>
</comment>
<dbReference type="SUPFAM" id="SSF56059">
    <property type="entry name" value="Glutathione synthetase ATP-binding domain-like"/>
    <property type="match status" value="1"/>
</dbReference>
<sequence length="350" mass="40095">MKIAIHHFKNSFSERWLSYCEKNDIPFKLVNCYSSDIIDQLSDCSGLMWHWSQEDPKAKLFARQLTYSIEAMGKKVFPDSSTAWHFDDKVGQKYLLEAVSAPLVPSYVFYSKKEALSWISKTNFPKVFKLRGGAGAINVKLVKSKSKARSLAKKAFGKGFGASGRTALFYNRLWKFRKNGDFSSFIGIFKGLARLFIPSDLEKFHGNEKGYIYFQDFIANNDSDIRIVVIEEKAFAIKRMNRTGDFRASGSGILHYLDNHTIDKRCLLAAFEVAIKLNAQCLAFDFVYNECQVPLIVEISYGFSMLAYDLCPGYWNKDLSWVEGSFNPQHFMIENFINSLKEEDTVSNRK</sequence>
<dbReference type="EMBL" id="AMZN01000100">
    <property type="protein sequence ID" value="ELR68649.1"/>
    <property type="molecule type" value="Genomic_DNA"/>
</dbReference>
<protein>
    <recommendedName>
        <fullName evidence="3">ATP-grasp domain-containing protein</fullName>
    </recommendedName>
</protein>
<reference evidence="1 2" key="1">
    <citation type="submission" date="2012-12" db="EMBL/GenBank/DDBJ databases">
        <title>Genome assembly of Fulvivirga imtechensis AK7.</title>
        <authorList>
            <person name="Nupur N."/>
            <person name="Khatri I."/>
            <person name="Kumar R."/>
            <person name="Subramanian S."/>
            <person name="Pinnaka A."/>
        </authorList>
    </citation>
    <scope>NUCLEOTIDE SEQUENCE [LARGE SCALE GENOMIC DNA]</scope>
    <source>
        <strain evidence="1 2">AK7</strain>
    </source>
</reference>
<organism evidence="1 2">
    <name type="scientific">Fulvivirga imtechensis AK7</name>
    <dbReference type="NCBI Taxonomy" id="1237149"/>
    <lineage>
        <taxon>Bacteria</taxon>
        <taxon>Pseudomonadati</taxon>
        <taxon>Bacteroidota</taxon>
        <taxon>Cytophagia</taxon>
        <taxon>Cytophagales</taxon>
        <taxon>Fulvivirgaceae</taxon>
        <taxon>Fulvivirga</taxon>
    </lineage>
</organism>
<accession>L8JM98</accession>
<gene>
    <name evidence="1" type="ORF">C900_00160</name>
</gene>
<dbReference type="Proteomes" id="UP000011135">
    <property type="component" value="Unassembled WGS sequence"/>
</dbReference>
<evidence type="ECO:0008006" key="3">
    <source>
        <dbReference type="Google" id="ProtNLM"/>
    </source>
</evidence>
<name>L8JM98_9BACT</name>
<dbReference type="OrthoDB" id="1704979at2"/>
<evidence type="ECO:0000313" key="1">
    <source>
        <dbReference type="EMBL" id="ELR68649.1"/>
    </source>
</evidence>
<dbReference type="STRING" id="1237149.C900_00160"/>